<name>A0A645AQG2_9ZZZZ</name>
<proteinExistence type="predicted"/>
<accession>A0A645AQG2</accession>
<organism evidence="1">
    <name type="scientific">bioreactor metagenome</name>
    <dbReference type="NCBI Taxonomy" id="1076179"/>
    <lineage>
        <taxon>unclassified sequences</taxon>
        <taxon>metagenomes</taxon>
        <taxon>ecological metagenomes</taxon>
    </lineage>
</organism>
<sequence>MSVRHVKKEFTAAETILDLLLVPFYPDSTIQTYSIIQLLFLKIS</sequence>
<dbReference type="EMBL" id="VSSQ01013591">
    <property type="protein sequence ID" value="MPM51834.1"/>
    <property type="molecule type" value="Genomic_DNA"/>
</dbReference>
<protein>
    <submittedName>
        <fullName evidence="1">Uncharacterized protein</fullName>
    </submittedName>
</protein>
<dbReference type="AlphaFoldDB" id="A0A645AQG2"/>
<evidence type="ECO:0000313" key="1">
    <source>
        <dbReference type="EMBL" id="MPM51834.1"/>
    </source>
</evidence>
<comment type="caution">
    <text evidence="1">The sequence shown here is derived from an EMBL/GenBank/DDBJ whole genome shotgun (WGS) entry which is preliminary data.</text>
</comment>
<gene>
    <name evidence="1" type="ORF">SDC9_98585</name>
</gene>
<reference evidence="1" key="1">
    <citation type="submission" date="2019-08" db="EMBL/GenBank/DDBJ databases">
        <authorList>
            <person name="Kucharzyk K."/>
            <person name="Murdoch R.W."/>
            <person name="Higgins S."/>
            <person name="Loffler F."/>
        </authorList>
    </citation>
    <scope>NUCLEOTIDE SEQUENCE</scope>
</reference>